<proteinExistence type="predicted"/>
<dbReference type="Proteomes" id="UP000283983">
    <property type="component" value="Unassembled WGS sequence"/>
</dbReference>
<gene>
    <name evidence="1" type="ORF">DW682_04700</name>
</gene>
<accession>A0A414NGV3</accession>
<evidence type="ECO:0000313" key="2">
    <source>
        <dbReference type="Proteomes" id="UP000283983"/>
    </source>
</evidence>
<organism evidence="1 2">
    <name type="scientific">Collinsella intestinalis</name>
    <dbReference type="NCBI Taxonomy" id="147207"/>
    <lineage>
        <taxon>Bacteria</taxon>
        <taxon>Bacillati</taxon>
        <taxon>Actinomycetota</taxon>
        <taxon>Coriobacteriia</taxon>
        <taxon>Coriobacteriales</taxon>
        <taxon>Coriobacteriaceae</taxon>
        <taxon>Collinsella</taxon>
    </lineage>
</organism>
<dbReference type="AlphaFoldDB" id="A0A414NGV3"/>
<name>A0A414NGV3_9ACTN</name>
<keyword evidence="2" id="KW-1185">Reference proteome</keyword>
<sequence>MARKLYMPPFEVGAIPDVCNVSLIDAMSRLLDMRARLNEIDATKRPRAMETIEGYMEPINAELRKREVRGGIRG</sequence>
<reference evidence="1 2" key="1">
    <citation type="submission" date="2018-08" db="EMBL/GenBank/DDBJ databases">
        <title>A genome reference for cultivated species of the human gut microbiota.</title>
        <authorList>
            <person name="Zou Y."/>
            <person name="Xue W."/>
            <person name="Luo G."/>
        </authorList>
    </citation>
    <scope>NUCLEOTIDE SEQUENCE [LARGE SCALE GENOMIC DNA]</scope>
    <source>
        <strain evidence="1 2">AM25-33</strain>
    </source>
</reference>
<evidence type="ECO:0000313" key="1">
    <source>
        <dbReference type="EMBL" id="RHF38975.1"/>
    </source>
</evidence>
<dbReference type="RefSeq" id="WP_118103543.1">
    <property type="nucleotide sequence ID" value="NZ_CABJEU010000001.1"/>
</dbReference>
<dbReference type="InParanoid" id="A0A414NGV3"/>
<comment type="caution">
    <text evidence="1">The sequence shown here is derived from an EMBL/GenBank/DDBJ whole genome shotgun (WGS) entry which is preliminary data.</text>
</comment>
<protein>
    <submittedName>
        <fullName evidence="1">Uncharacterized protein</fullName>
    </submittedName>
</protein>
<dbReference type="EMBL" id="QSLJ01000001">
    <property type="protein sequence ID" value="RHF38975.1"/>
    <property type="molecule type" value="Genomic_DNA"/>
</dbReference>